<evidence type="ECO:0000256" key="3">
    <source>
        <dbReference type="ARBA" id="ARBA00011165"/>
    </source>
</evidence>
<dbReference type="SUPFAM" id="SSF51011">
    <property type="entry name" value="Glycosyl hydrolase domain"/>
    <property type="match status" value="1"/>
</dbReference>
<protein>
    <recommendedName>
        <fullName evidence="4">non-reducing end alpha-L-arabinofuranosidase</fullName>
        <ecNumber evidence="4">3.2.1.55</ecNumber>
    </recommendedName>
</protein>
<comment type="catalytic activity">
    <reaction evidence="1">
        <text>Hydrolysis of terminal non-reducing alpha-L-arabinofuranoside residues in alpha-L-arabinosides.</text>
        <dbReference type="EC" id="3.2.1.55"/>
    </reaction>
</comment>
<dbReference type="OrthoDB" id="9758333at2"/>
<dbReference type="AlphaFoldDB" id="A0A543BIR6"/>
<dbReference type="RefSeq" id="WP_141870716.1">
    <property type="nucleotide sequence ID" value="NZ_VFOX01000001.1"/>
</dbReference>
<dbReference type="Gene3D" id="2.60.40.1180">
    <property type="entry name" value="Golgi alpha-mannosidase II"/>
    <property type="match status" value="1"/>
</dbReference>
<dbReference type="Pfam" id="PF22848">
    <property type="entry name" value="ASD1_dom"/>
    <property type="match status" value="1"/>
</dbReference>
<dbReference type="PANTHER" id="PTHR43576">
    <property type="entry name" value="ALPHA-L-ARABINOFURANOSIDASE C-RELATED"/>
    <property type="match status" value="1"/>
</dbReference>
<dbReference type="InterPro" id="IPR010720">
    <property type="entry name" value="Alpha-L-AF_C"/>
</dbReference>
<dbReference type="EMBL" id="VFOX01000001">
    <property type="protein sequence ID" value="TQL84681.1"/>
    <property type="molecule type" value="Genomic_DNA"/>
</dbReference>
<dbReference type="Proteomes" id="UP000317209">
    <property type="component" value="Unassembled WGS sequence"/>
</dbReference>
<comment type="subunit">
    <text evidence="3">Homohexamer; trimer of dimers.</text>
</comment>
<dbReference type="Gene3D" id="3.20.20.80">
    <property type="entry name" value="Glycosidases"/>
    <property type="match status" value="1"/>
</dbReference>
<evidence type="ECO:0000256" key="7">
    <source>
        <dbReference type="ARBA" id="ARBA00023295"/>
    </source>
</evidence>
<gene>
    <name evidence="9" type="ORF">FB560_0272</name>
</gene>
<keyword evidence="5" id="KW-0378">Hydrolase</keyword>
<organism evidence="9 10">
    <name type="scientific">Microbacterium saperdae</name>
    <dbReference type="NCBI Taxonomy" id="69368"/>
    <lineage>
        <taxon>Bacteria</taxon>
        <taxon>Bacillati</taxon>
        <taxon>Actinomycetota</taxon>
        <taxon>Actinomycetes</taxon>
        <taxon>Micrococcales</taxon>
        <taxon>Microbacteriaceae</taxon>
        <taxon>Microbacterium</taxon>
    </lineage>
</organism>
<comment type="similarity">
    <text evidence="2">Belongs to the glycosyl hydrolase 51 family.</text>
</comment>
<name>A0A543BIR6_9MICO</name>
<keyword evidence="10" id="KW-1185">Reference proteome</keyword>
<evidence type="ECO:0000259" key="8">
    <source>
        <dbReference type="SMART" id="SM00813"/>
    </source>
</evidence>
<evidence type="ECO:0000256" key="5">
    <source>
        <dbReference type="ARBA" id="ARBA00022801"/>
    </source>
</evidence>
<evidence type="ECO:0000256" key="1">
    <source>
        <dbReference type="ARBA" id="ARBA00001462"/>
    </source>
</evidence>
<dbReference type="Pfam" id="PF06964">
    <property type="entry name" value="Alpha-L-AF_C"/>
    <property type="match status" value="1"/>
</dbReference>
<keyword evidence="6" id="KW-0119">Carbohydrate metabolism</keyword>
<dbReference type="InterPro" id="IPR055235">
    <property type="entry name" value="ASD1_cat"/>
</dbReference>
<dbReference type="EC" id="3.2.1.55" evidence="4"/>
<sequence length="520" mass="56995">MDNKRQSSDAVSYVRPQFDQRIDVVHPRLFGAFVEQMGRSVYTGIYEADHPTADARGFRGDVKELVRELGVTTLRYPGGNFVSGYRWEDGVGPVEERPVRLDLAWHSTEPNTVGLHEFASWAEESDAEMMLAVNLGTRGLEEALELVEYANHRGSSELADRRRRNGREDPFDVRMWCLGNEVDGPWQLGSLSAEEYGRLASRVARAFRRFDPTLELVACGSSASFLPTFGDWEREVLMQAYDDVDFISCHAYYEEIDGDTAAFLSSSDHMQQVISDVSATIEHVRSVKKSDRRVRISFDEWNVWYQADQARPGAVPTSNDDWPIAPPILEDQYTAADAVVVGSLLITLLNNVDVVHAACLAQLVNVIGPIVTVPGGPAFRQTSYFPFAETAGRARGSVVKTLVSSPTHAAGDRGDIASIVAATTFDPLDGTATVFLANRSTTDSVSVDVDVTQLGVCAVDAARLLHDPDFHAKNTAAEPERVGLMDLDVAVEAGHVRAELPPCSWAVIALSSGRAEFSAE</sequence>
<dbReference type="SUPFAM" id="SSF51445">
    <property type="entry name" value="(Trans)glycosidases"/>
    <property type="match status" value="1"/>
</dbReference>
<dbReference type="GO" id="GO:0046373">
    <property type="term" value="P:L-arabinose metabolic process"/>
    <property type="evidence" value="ECO:0007669"/>
    <property type="project" value="InterPro"/>
</dbReference>
<keyword evidence="7" id="KW-0326">Glycosidase</keyword>
<reference evidence="9 10" key="1">
    <citation type="submission" date="2019-06" db="EMBL/GenBank/DDBJ databases">
        <title>Sequencing the genomes of 1000 actinobacteria strains.</title>
        <authorList>
            <person name="Klenk H.-P."/>
        </authorList>
    </citation>
    <scope>NUCLEOTIDE SEQUENCE [LARGE SCALE GENOMIC DNA]</scope>
    <source>
        <strain evidence="9 10">DSM 20169</strain>
    </source>
</reference>
<feature type="domain" description="Alpha-L-arabinofuranosidase C-terminal" evidence="8">
    <location>
        <begin position="299"/>
        <end position="504"/>
    </location>
</feature>
<dbReference type="GO" id="GO:0000272">
    <property type="term" value="P:polysaccharide catabolic process"/>
    <property type="evidence" value="ECO:0007669"/>
    <property type="project" value="TreeGrafter"/>
</dbReference>
<dbReference type="InterPro" id="IPR013780">
    <property type="entry name" value="Glyco_hydro_b"/>
</dbReference>
<evidence type="ECO:0000256" key="4">
    <source>
        <dbReference type="ARBA" id="ARBA00012670"/>
    </source>
</evidence>
<evidence type="ECO:0000313" key="9">
    <source>
        <dbReference type="EMBL" id="TQL84681.1"/>
    </source>
</evidence>
<evidence type="ECO:0000313" key="10">
    <source>
        <dbReference type="Proteomes" id="UP000317209"/>
    </source>
</evidence>
<evidence type="ECO:0000256" key="2">
    <source>
        <dbReference type="ARBA" id="ARBA00007186"/>
    </source>
</evidence>
<dbReference type="GO" id="GO:0046556">
    <property type="term" value="F:alpha-L-arabinofuranosidase activity"/>
    <property type="evidence" value="ECO:0007669"/>
    <property type="project" value="UniProtKB-EC"/>
</dbReference>
<dbReference type="InterPro" id="IPR017853">
    <property type="entry name" value="GH"/>
</dbReference>
<evidence type="ECO:0000256" key="6">
    <source>
        <dbReference type="ARBA" id="ARBA00023277"/>
    </source>
</evidence>
<dbReference type="PANTHER" id="PTHR43576:SF3">
    <property type="entry name" value="ALPHA-L-ARABINOFURANOSIDASE C"/>
    <property type="match status" value="1"/>
</dbReference>
<accession>A0A543BIR6</accession>
<comment type="caution">
    <text evidence="9">The sequence shown here is derived from an EMBL/GenBank/DDBJ whole genome shotgun (WGS) entry which is preliminary data.</text>
</comment>
<dbReference type="SMART" id="SM00813">
    <property type="entry name" value="Alpha-L-AF_C"/>
    <property type="match status" value="1"/>
</dbReference>
<proteinExistence type="inferred from homology"/>